<protein>
    <submittedName>
        <fullName evidence="1">Uncharacterized protein</fullName>
    </submittedName>
</protein>
<proteinExistence type="predicted"/>
<comment type="caution">
    <text evidence="1">The sequence shown here is derived from an EMBL/GenBank/DDBJ whole genome shotgun (WGS) entry which is preliminary data.</text>
</comment>
<reference evidence="1 2" key="1">
    <citation type="submission" date="2013-01" db="EMBL/GenBank/DDBJ databases">
        <authorList>
            <person name="Harkins D.M."/>
            <person name="Durkin A.S."/>
            <person name="Brinkac L.M."/>
            <person name="Haft D.H."/>
            <person name="Selengut J.D."/>
            <person name="Sanka R."/>
            <person name="DePew J."/>
            <person name="Purushe J."/>
            <person name="Tulsiani S.M."/>
            <person name="Graham G.C."/>
            <person name="Burns M.-A."/>
            <person name="Dohnt M.F."/>
            <person name="Smythe L.D."/>
            <person name="McKay D.B."/>
            <person name="Craig S.B."/>
            <person name="Vinetz J.M."/>
            <person name="Sutton G.G."/>
            <person name="Nierman W.C."/>
            <person name="Fouts D.E."/>
        </authorList>
    </citation>
    <scope>NUCLEOTIDE SEQUENCE [LARGE SCALE GENOMIC DNA]</scope>
    <source>
        <strain evidence="1 2">LT2156</strain>
    </source>
</reference>
<name>M6I3D0_LEPIR</name>
<organism evidence="1 2">
    <name type="scientific">Leptospira interrogans serovar Zanoni str. LT2156</name>
    <dbReference type="NCBI Taxonomy" id="1001601"/>
    <lineage>
        <taxon>Bacteria</taxon>
        <taxon>Pseudomonadati</taxon>
        <taxon>Spirochaetota</taxon>
        <taxon>Spirochaetia</taxon>
        <taxon>Leptospirales</taxon>
        <taxon>Leptospiraceae</taxon>
        <taxon>Leptospira</taxon>
    </lineage>
</organism>
<evidence type="ECO:0000313" key="1">
    <source>
        <dbReference type="EMBL" id="EMM97671.1"/>
    </source>
</evidence>
<evidence type="ECO:0000313" key="2">
    <source>
        <dbReference type="Proteomes" id="UP000012089"/>
    </source>
</evidence>
<gene>
    <name evidence="1" type="ORF">LEP1GSC158_3425</name>
</gene>
<dbReference type="AlphaFoldDB" id="M6I3D0"/>
<dbReference type="EMBL" id="AFMF02000014">
    <property type="protein sequence ID" value="EMM97671.1"/>
    <property type="molecule type" value="Genomic_DNA"/>
</dbReference>
<dbReference type="Proteomes" id="UP000012089">
    <property type="component" value="Unassembled WGS sequence"/>
</dbReference>
<accession>M6I3D0</accession>
<sequence>MRIRNRLNKLELFETAENVEKYLELLEKNRNVAQSIFECAEGKLSVQKVCNLLDWPEKYYREYLRKGRLRIDRLFLAANRLEKLIK</sequence>